<proteinExistence type="predicted"/>
<reference evidence="1 2" key="1">
    <citation type="submission" date="2022-05" db="EMBL/GenBank/DDBJ databases">
        <title>A multi-omics perspective on studying reproductive biology in Daphnia sinensis.</title>
        <authorList>
            <person name="Jia J."/>
        </authorList>
    </citation>
    <scope>NUCLEOTIDE SEQUENCE [LARGE SCALE GENOMIC DNA]</scope>
    <source>
        <strain evidence="1 2">WSL</strain>
    </source>
</reference>
<dbReference type="EMBL" id="WJBH02000010">
    <property type="protein sequence ID" value="KAI9552293.1"/>
    <property type="molecule type" value="Genomic_DNA"/>
</dbReference>
<evidence type="ECO:0000313" key="1">
    <source>
        <dbReference type="EMBL" id="KAI9552293.1"/>
    </source>
</evidence>
<protein>
    <submittedName>
        <fullName evidence="1">Uncharacterized protein</fullName>
    </submittedName>
</protein>
<comment type="caution">
    <text evidence="1">The sequence shown here is derived from an EMBL/GenBank/DDBJ whole genome shotgun (WGS) entry which is preliminary data.</text>
</comment>
<dbReference type="Proteomes" id="UP000820818">
    <property type="component" value="Linkage Group LG10"/>
</dbReference>
<evidence type="ECO:0000313" key="2">
    <source>
        <dbReference type="Proteomes" id="UP000820818"/>
    </source>
</evidence>
<organism evidence="1 2">
    <name type="scientific">Daphnia sinensis</name>
    <dbReference type="NCBI Taxonomy" id="1820382"/>
    <lineage>
        <taxon>Eukaryota</taxon>
        <taxon>Metazoa</taxon>
        <taxon>Ecdysozoa</taxon>
        <taxon>Arthropoda</taxon>
        <taxon>Crustacea</taxon>
        <taxon>Branchiopoda</taxon>
        <taxon>Diplostraca</taxon>
        <taxon>Cladocera</taxon>
        <taxon>Anomopoda</taxon>
        <taxon>Daphniidae</taxon>
        <taxon>Daphnia</taxon>
        <taxon>Daphnia similis group</taxon>
    </lineage>
</organism>
<name>A0AAD5KYF3_9CRUS</name>
<sequence length="56" mass="6264">MSYGSYRHFCSTLSVFFGPRLPRPFCFLPSVSSRTNSTLVGTACHCVCVFFFFGVV</sequence>
<keyword evidence="2" id="KW-1185">Reference proteome</keyword>
<gene>
    <name evidence="1" type="ORF">GHT06_022657</name>
</gene>
<accession>A0AAD5KYF3</accession>
<dbReference type="AlphaFoldDB" id="A0AAD5KYF3"/>